<dbReference type="PANTHER" id="PTHR11545">
    <property type="entry name" value="RIBOSOMAL PROTEIN L13"/>
    <property type="match status" value="1"/>
</dbReference>
<dbReference type="VEuPathDB" id="FungiDB:A1Q1_06728"/>
<dbReference type="InterPro" id="IPR005823">
    <property type="entry name" value="Ribosomal_uL13_bac-type"/>
</dbReference>
<name>J4UJQ3_TRIAS</name>
<dbReference type="OrthoDB" id="274622at2759"/>
<dbReference type="GO" id="GO:0005762">
    <property type="term" value="C:mitochondrial large ribosomal subunit"/>
    <property type="evidence" value="ECO:0007669"/>
    <property type="project" value="TreeGrafter"/>
</dbReference>
<feature type="region of interest" description="Disordered" evidence="4">
    <location>
        <begin position="75"/>
        <end position="96"/>
    </location>
</feature>
<dbReference type="Gene3D" id="3.90.1180.10">
    <property type="entry name" value="Ribosomal protein L13"/>
    <property type="match status" value="1"/>
</dbReference>
<gene>
    <name evidence="5" type="ORF">A1Q1_06728</name>
</gene>
<dbReference type="InterPro" id="IPR005822">
    <property type="entry name" value="Ribosomal_uL13"/>
</dbReference>
<evidence type="ECO:0000313" key="6">
    <source>
        <dbReference type="Proteomes" id="UP000002748"/>
    </source>
</evidence>
<dbReference type="PANTHER" id="PTHR11545:SF2">
    <property type="entry name" value="LARGE RIBOSOMAL SUBUNIT PROTEIN UL13M"/>
    <property type="match status" value="1"/>
</dbReference>
<dbReference type="EMBL" id="ALBS01000037">
    <property type="protein sequence ID" value="EJT52015.1"/>
    <property type="molecule type" value="Genomic_DNA"/>
</dbReference>
<dbReference type="HOGENOM" id="CLU_858391_0_0_1"/>
<reference evidence="5 6" key="1">
    <citation type="journal article" date="2012" name="Eukaryot. Cell">
        <title>Draft genome sequence of CBS 2479, the standard type strain of Trichosporon asahii.</title>
        <authorList>
            <person name="Yang R.Y."/>
            <person name="Li H.T."/>
            <person name="Zhu H."/>
            <person name="Zhou G.P."/>
            <person name="Wang M."/>
            <person name="Wang L."/>
        </authorList>
    </citation>
    <scope>NUCLEOTIDE SEQUENCE [LARGE SCALE GENOMIC DNA]</scope>
    <source>
        <strain evidence="6">ATCC 90039 / CBS 2479 / JCM 2466 / KCTC 7840 / NCYC 2677 / UAMH 7654</strain>
    </source>
</reference>
<evidence type="ECO:0000256" key="2">
    <source>
        <dbReference type="ARBA" id="ARBA00022980"/>
    </source>
</evidence>
<dbReference type="NCBIfam" id="TIGR01066">
    <property type="entry name" value="rplM_bact"/>
    <property type="match status" value="1"/>
</dbReference>
<organism evidence="5 6">
    <name type="scientific">Trichosporon asahii var. asahii (strain ATCC 90039 / CBS 2479 / JCM 2466 / KCTC 7840 / NBRC 103889/ NCYC 2677 / UAMH 7654)</name>
    <name type="common">Yeast</name>
    <dbReference type="NCBI Taxonomy" id="1186058"/>
    <lineage>
        <taxon>Eukaryota</taxon>
        <taxon>Fungi</taxon>
        <taxon>Dikarya</taxon>
        <taxon>Basidiomycota</taxon>
        <taxon>Agaricomycotina</taxon>
        <taxon>Tremellomycetes</taxon>
        <taxon>Trichosporonales</taxon>
        <taxon>Trichosporonaceae</taxon>
        <taxon>Trichosporon</taxon>
    </lineage>
</organism>
<comment type="caution">
    <text evidence="5">The sequence shown here is derived from an EMBL/GenBank/DDBJ whole genome shotgun (WGS) entry which is preliminary data.</text>
</comment>
<evidence type="ECO:0000256" key="3">
    <source>
        <dbReference type="ARBA" id="ARBA00023274"/>
    </source>
</evidence>
<dbReference type="HAMAP" id="MF_01366">
    <property type="entry name" value="Ribosomal_uL13"/>
    <property type="match status" value="1"/>
</dbReference>
<dbReference type="Proteomes" id="UP000002748">
    <property type="component" value="Unassembled WGS sequence"/>
</dbReference>
<dbReference type="GO" id="GO:0006412">
    <property type="term" value="P:translation"/>
    <property type="evidence" value="ECO:0007669"/>
    <property type="project" value="InterPro"/>
</dbReference>
<protein>
    <submittedName>
        <fullName evidence="5">Ribosomal protein L23</fullName>
    </submittedName>
</protein>
<dbReference type="GO" id="GO:0003729">
    <property type="term" value="F:mRNA binding"/>
    <property type="evidence" value="ECO:0007669"/>
    <property type="project" value="TreeGrafter"/>
</dbReference>
<dbReference type="AlphaFoldDB" id="J4UJQ3"/>
<keyword evidence="3" id="KW-0687">Ribonucleoprotein</keyword>
<dbReference type="KEGG" id="tasa:A1Q1_06728"/>
<dbReference type="GeneID" id="25990240"/>
<dbReference type="InterPro" id="IPR036899">
    <property type="entry name" value="Ribosomal_uL13_sf"/>
</dbReference>
<dbReference type="Pfam" id="PF00572">
    <property type="entry name" value="Ribosomal_L13"/>
    <property type="match status" value="1"/>
</dbReference>
<dbReference type="SUPFAM" id="SSF52161">
    <property type="entry name" value="Ribosomal protein L13"/>
    <property type="match status" value="1"/>
</dbReference>
<dbReference type="GO" id="GO:0003735">
    <property type="term" value="F:structural constituent of ribosome"/>
    <property type="evidence" value="ECO:0007669"/>
    <property type="project" value="InterPro"/>
</dbReference>
<evidence type="ECO:0000256" key="4">
    <source>
        <dbReference type="SAM" id="MobiDB-lite"/>
    </source>
</evidence>
<accession>J4UJQ3</accession>
<dbReference type="CDD" id="cd00392">
    <property type="entry name" value="Ribosomal_L13"/>
    <property type="match status" value="1"/>
</dbReference>
<keyword evidence="2 5" id="KW-0689">Ribosomal protein</keyword>
<dbReference type="GO" id="GO:0017148">
    <property type="term" value="P:negative regulation of translation"/>
    <property type="evidence" value="ECO:0007669"/>
    <property type="project" value="TreeGrafter"/>
</dbReference>
<evidence type="ECO:0000256" key="1">
    <source>
        <dbReference type="ARBA" id="ARBA00006227"/>
    </source>
</evidence>
<proteinExistence type="inferred from homology"/>
<comment type="similarity">
    <text evidence="1">Belongs to the universal ribosomal protein uL13 family.</text>
</comment>
<dbReference type="RefSeq" id="XP_014183252.1">
    <property type="nucleotide sequence ID" value="XM_014327777.1"/>
</dbReference>
<evidence type="ECO:0000313" key="5">
    <source>
        <dbReference type="EMBL" id="EJT52015.1"/>
    </source>
</evidence>
<sequence length="324" mass="36791">MQGVSGRLLQFYTGVHYAALRSTEPLAEYLDMPKPREDLPMITESPRKNIFLLGASCYSSARSGFDCCCGQPAATPKAVPGKSPTPPARESEPRRAQTWGRKRIDCLDVHCSEAWWRVFAAFDPVARYPFSEYGVFNILLHVNRSTLNDVGYERKGTHTQRTRGADGQTALALTRVWHHASAEDRILGTLASRIAWVLMGKHKPTYDPAGKWRRFRHYADDSVDAGDYVVVSDALKVRLTGNKAQEKIYRHHSGFIGGLKEVPITRMRERRPEEILRRAVSGMLPKNTFRDRRLERLKIFPGPAPAHYEQNVLKTWRDKASESK</sequence>